<dbReference type="RefSeq" id="WP_188543328.1">
    <property type="nucleotide sequence ID" value="NZ_BMCU01000001.1"/>
</dbReference>
<evidence type="ECO:0008006" key="4">
    <source>
        <dbReference type="Google" id="ProtNLM"/>
    </source>
</evidence>
<dbReference type="InterPro" id="IPR044918">
    <property type="entry name" value="DUF3349_helical"/>
</dbReference>
<sequence length="92" mass="10082">MPLPPVLAAIVAWLRTGYPDGVPERDYVPLLALLRRRLTDDEVAQVASAFGSDASVDTADIGVGISKVTDEVPSEADIERVRRHLDDWPDRS</sequence>
<organism evidence="2 3">
    <name type="scientific">Rhodococcoides trifolii</name>
    <dbReference type="NCBI Taxonomy" id="908250"/>
    <lineage>
        <taxon>Bacteria</taxon>
        <taxon>Bacillati</taxon>
        <taxon>Actinomycetota</taxon>
        <taxon>Actinomycetes</taxon>
        <taxon>Mycobacteriales</taxon>
        <taxon>Nocardiaceae</taxon>
        <taxon>Rhodococcoides</taxon>
    </lineage>
</organism>
<comment type="caution">
    <text evidence="2">The sequence shown here is derived from an EMBL/GenBank/DDBJ whole genome shotgun (WGS) entry which is preliminary data.</text>
</comment>
<dbReference type="Gene3D" id="1.10.150.430">
    <property type="entry name" value="DUF3349, helical bundle"/>
    <property type="match status" value="1"/>
</dbReference>
<gene>
    <name evidence="2" type="ORF">GCM10007304_07550</name>
</gene>
<proteinExistence type="predicted"/>
<accession>A0A917CSX1</accession>
<protein>
    <recommendedName>
        <fullName evidence="4">DUF3349 domain-containing protein</fullName>
    </recommendedName>
</protein>
<reference evidence="2" key="1">
    <citation type="journal article" date="2014" name="Int. J. Syst. Evol. Microbiol.">
        <title>Complete genome sequence of Corynebacterium casei LMG S-19264T (=DSM 44701T), isolated from a smear-ripened cheese.</title>
        <authorList>
            <consortium name="US DOE Joint Genome Institute (JGI-PGF)"/>
            <person name="Walter F."/>
            <person name="Albersmeier A."/>
            <person name="Kalinowski J."/>
            <person name="Ruckert C."/>
        </authorList>
    </citation>
    <scope>NUCLEOTIDE SEQUENCE</scope>
    <source>
        <strain evidence="2">CCM 7905</strain>
    </source>
</reference>
<name>A0A917CSX1_9NOCA</name>
<dbReference type="InterPro" id="IPR021784">
    <property type="entry name" value="DUF3349"/>
</dbReference>
<evidence type="ECO:0000313" key="2">
    <source>
        <dbReference type="EMBL" id="GGF96083.1"/>
    </source>
</evidence>
<dbReference type="Pfam" id="PF11829">
    <property type="entry name" value="DUF3349"/>
    <property type="match status" value="1"/>
</dbReference>
<evidence type="ECO:0000256" key="1">
    <source>
        <dbReference type="SAM" id="MobiDB-lite"/>
    </source>
</evidence>
<dbReference type="AlphaFoldDB" id="A0A917CSX1"/>
<reference evidence="2" key="2">
    <citation type="submission" date="2020-09" db="EMBL/GenBank/DDBJ databases">
        <authorList>
            <person name="Sun Q."/>
            <person name="Sedlacek I."/>
        </authorList>
    </citation>
    <scope>NUCLEOTIDE SEQUENCE</scope>
    <source>
        <strain evidence="2">CCM 7905</strain>
    </source>
</reference>
<evidence type="ECO:0000313" key="3">
    <source>
        <dbReference type="Proteomes" id="UP000654257"/>
    </source>
</evidence>
<dbReference type="EMBL" id="BMCU01000001">
    <property type="protein sequence ID" value="GGF96083.1"/>
    <property type="molecule type" value="Genomic_DNA"/>
</dbReference>
<keyword evidence="3" id="KW-1185">Reference proteome</keyword>
<dbReference type="Proteomes" id="UP000654257">
    <property type="component" value="Unassembled WGS sequence"/>
</dbReference>
<feature type="compositionally biased region" description="Basic and acidic residues" evidence="1">
    <location>
        <begin position="77"/>
        <end position="92"/>
    </location>
</feature>
<feature type="region of interest" description="Disordered" evidence="1">
    <location>
        <begin position="73"/>
        <end position="92"/>
    </location>
</feature>